<dbReference type="RefSeq" id="WP_117535363.1">
    <property type="nucleotide sequence ID" value="NZ_QVEZ01000002.1"/>
</dbReference>
<comment type="caution">
    <text evidence="1">The sequence shown here is derived from an EMBL/GenBank/DDBJ whole genome shotgun (WGS) entry which is preliminary data.</text>
</comment>
<dbReference type="EMBL" id="QVEZ01000002">
    <property type="protein sequence ID" value="RGC06617.1"/>
    <property type="molecule type" value="Genomic_DNA"/>
</dbReference>
<evidence type="ECO:0000313" key="1">
    <source>
        <dbReference type="EMBL" id="RGC06617.1"/>
    </source>
</evidence>
<proteinExistence type="predicted"/>
<dbReference type="Proteomes" id="UP000261079">
    <property type="component" value="Unassembled WGS sequence"/>
</dbReference>
<gene>
    <name evidence="1" type="ORF">DW905_04940</name>
</gene>
<name>A0A3E2V7T3_9FIRM</name>
<dbReference type="InterPro" id="IPR056951">
    <property type="entry name" value="Phage_connect_2"/>
</dbReference>
<sequence>MNSILTSVKKLLGIAEECTDFDADIIMYINMALFALVQMGVGPGEGYAISGKENEWTEFVADPVKVEAVKAYVAVKVRLLGFDPPQSSTTMEALKNTASEMEWRLNVEHDNTWDGQ</sequence>
<protein>
    <submittedName>
        <fullName evidence="1">Uncharacterized protein</fullName>
    </submittedName>
</protein>
<dbReference type="AlphaFoldDB" id="A0A3E2V7T3"/>
<organism evidence="1 2">
    <name type="scientific">Faecalibacterium prausnitzii</name>
    <dbReference type="NCBI Taxonomy" id="853"/>
    <lineage>
        <taxon>Bacteria</taxon>
        <taxon>Bacillati</taxon>
        <taxon>Bacillota</taxon>
        <taxon>Clostridia</taxon>
        <taxon>Eubacteriales</taxon>
        <taxon>Oscillospiraceae</taxon>
        <taxon>Faecalibacterium</taxon>
    </lineage>
</organism>
<evidence type="ECO:0000313" key="2">
    <source>
        <dbReference type="Proteomes" id="UP000261079"/>
    </source>
</evidence>
<reference evidence="1 2" key="1">
    <citation type="submission" date="2018-08" db="EMBL/GenBank/DDBJ databases">
        <title>A genome reference for cultivated species of the human gut microbiota.</title>
        <authorList>
            <person name="Zou Y."/>
            <person name="Xue W."/>
            <person name="Luo G."/>
        </authorList>
    </citation>
    <scope>NUCLEOTIDE SEQUENCE [LARGE SCALE GENOMIC DNA]</scope>
    <source>
        <strain evidence="1 2">AM42-11AC</strain>
    </source>
</reference>
<dbReference type="Pfam" id="PF24829">
    <property type="entry name" value="Phage_connect_2"/>
    <property type="match status" value="1"/>
</dbReference>
<accession>A0A3E2V7T3</accession>